<sequence length="156" mass="18149">MGVKQLLKLEKFSPGEKYSNSMESYDLIEWLMERLDIEESVEAVHIANQLCNYGYFFPVSDSKNLIVKDDSSFYRFQVNMKWNRSILKMKLRKSGGQELSRLVSKRKKAKKKKKIDENVAFPSEFRNGRTVFFSHLREVVFLQLVGSNSPVKVVGD</sequence>
<dbReference type="Gene3D" id="1.10.10.10">
    <property type="entry name" value="Winged helix-like DNA-binding domain superfamily/Winged helix DNA-binding domain"/>
    <property type="match status" value="1"/>
</dbReference>
<comment type="caution">
    <text evidence="3">The sequence shown here is derived from an EMBL/GenBank/DDBJ whole genome shotgun (WGS) entry which is preliminary data.</text>
</comment>
<dbReference type="Proteomes" id="UP001359485">
    <property type="component" value="Unassembled WGS sequence"/>
</dbReference>
<keyword evidence="4" id="KW-1185">Reference proteome</keyword>
<evidence type="ECO:0000313" key="3">
    <source>
        <dbReference type="EMBL" id="KAK6638005.1"/>
    </source>
</evidence>
<dbReference type="SMART" id="SM00049">
    <property type="entry name" value="DEP"/>
    <property type="match status" value="1"/>
</dbReference>
<evidence type="ECO:0000259" key="2">
    <source>
        <dbReference type="PROSITE" id="PS50186"/>
    </source>
</evidence>
<dbReference type="InterPro" id="IPR036390">
    <property type="entry name" value="WH_DNA-bd_sf"/>
</dbReference>
<name>A0ABR1BCP7_POLSC</name>
<dbReference type="PROSITE" id="PS50186">
    <property type="entry name" value="DEP"/>
    <property type="match status" value="1"/>
</dbReference>
<dbReference type="InterPro" id="IPR000591">
    <property type="entry name" value="DEP_dom"/>
</dbReference>
<keyword evidence="1" id="KW-0734">Signal transduction inhibitor</keyword>
<dbReference type="EMBL" id="JAWJWF010000002">
    <property type="protein sequence ID" value="KAK6638005.1"/>
    <property type="molecule type" value="Genomic_DNA"/>
</dbReference>
<dbReference type="CDD" id="cd04450">
    <property type="entry name" value="DEP_RGS7-like"/>
    <property type="match status" value="1"/>
</dbReference>
<proteinExistence type="predicted"/>
<protein>
    <recommendedName>
        <fullName evidence="2">DEP domain-containing protein</fullName>
    </recommendedName>
</protein>
<dbReference type="InterPro" id="IPR036388">
    <property type="entry name" value="WH-like_DNA-bd_sf"/>
</dbReference>
<gene>
    <name evidence="3" type="ORF">RUM44_008429</name>
</gene>
<dbReference type="Pfam" id="PF00610">
    <property type="entry name" value="DEP"/>
    <property type="match status" value="1"/>
</dbReference>
<dbReference type="PANTHER" id="PTHR45746">
    <property type="entry name" value="LP21163P"/>
    <property type="match status" value="1"/>
</dbReference>
<dbReference type="SUPFAM" id="SSF46785">
    <property type="entry name" value="Winged helix' DNA-binding domain"/>
    <property type="match status" value="1"/>
</dbReference>
<accession>A0ABR1BCP7</accession>
<evidence type="ECO:0000313" key="4">
    <source>
        <dbReference type="Proteomes" id="UP001359485"/>
    </source>
</evidence>
<dbReference type="InterPro" id="IPR047016">
    <property type="entry name" value="RGS6/7/9/11"/>
</dbReference>
<feature type="domain" description="DEP" evidence="2">
    <location>
        <begin position="18"/>
        <end position="78"/>
    </location>
</feature>
<reference evidence="3 4" key="1">
    <citation type="submission" date="2023-09" db="EMBL/GenBank/DDBJ databases">
        <title>Genomes of two closely related lineages of the louse Polyplax serrata with different host specificities.</title>
        <authorList>
            <person name="Martinu J."/>
            <person name="Tarabai H."/>
            <person name="Stefka J."/>
            <person name="Hypsa V."/>
        </authorList>
    </citation>
    <scope>NUCLEOTIDE SEQUENCE [LARGE SCALE GENOMIC DNA]</scope>
    <source>
        <strain evidence="3">98ZLc_SE</strain>
    </source>
</reference>
<dbReference type="PANTHER" id="PTHR45746:SF5">
    <property type="entry name" value="REGULATOR OF G-PROTEIN SIGNALING 7"/>
    <property type="match status" value="1"/>
</dbReference>
<organism evidence="3 4">
    <name type="scientific">Polyplax serrata</name>
    <name type="common">Common mouse louse</name>
    <dbReference type="NCBI Taxonomy" id="468196"/>
    <lineage>
        <taxon>Eukaryota</taxon>
        <taxon>Metazoa</taxon>
        <taxon>Ecdysozoa</taxon>
        <taxon>Arthropoda</taxon>
        <taxon>Hexapoda</taxon>
        <taxon>Insecta</taxon>
        <taxon>Pterygota</taxon>
        <taxon>Neoptera</taxon>
        <taxon>Paraneoptera</taxon>
        <taxon>Psocodea</taxon>
        <taxon>Troctomorpha</taxon>
        <taxon>Phthiraptera</taxon>
        <taxon>Anoplura</taxon>
        <taxon>Polyplacidae</taxon>
        <taxon>Polyplax</taxon>
    </lineage>
</organism>
<evidence type="ECO:0000256" key="1">
    <source>
        <dbReference type="ARBA" id="ARBA00022700"/>
    </source>
</evidence>